<dbReference type="FunFam" id="1.25.40.10:FF:000031">
    <property type="entry name" value="Pentatricopeptide repeat-containing protein mitochondrial"/>
    <property type="match status" value="1"/>
</dbReference>
<feature type="repeat" description="PPR" evidence="2">
    <location>
        <begin position="316"/>
        <end position="350"/>
    </location>
</feature>
<dbReference type="Pfam" id="PF13041">
    <property type="entry name" value="PPR_2"/>
    <property type="match status" value="5"/>
</dbReference>
<organism evidence="3 4">
    <name type="scientific">Ricinus communis</name>
    <name type="common">Castor bean</name>
    <dbReference type="NCBI Taxonomy" id="3988"/>
    <lineage>
        <taxon>Eukaryota</taxon>
        <taxon>Viridiplantae</taxon>
        <taxon>Streptophyta</taxon>
        <taxon>Embryophyta</taxon>
        <taxon>Tracheophyta</taxon>
        <taxon>Spermatophyta</taxon>
        <taxon>Magnoliopsida</taxon>
        <taxon>eudicotyledons</taxon>
        <taxon>Gunneridae</taxon>
        <taxon>Pentapetalae</taxon>
        <taxon>rosids</taxon>
        <taxon>fabids</taxon>
        <taxon>Malpighiales</taxon>
        <taxon>Euphorbiaceae</taxon>
        <taxon>Acalyphoideae</taxon>
        <taxon>Acalypheae</taxon>
        <taxon>Ricinus</taxon>
    </lineage>
</organism>
<keyword evidence="4" id="KW-1185">Reference proteome</keyword>
<keyword evidence="1" id="KW-0677">Repeat</keyword>
<dbReference type="eggNOG" id="KOG4197">
    <property type="taxonomic scope" value="Eukaryota"/>
</dbReference>
<dbReference type="PROSITE" id="PS51375">
    <property type="entry name" value="PPR"/>
    <property type="match status" value="7"/>
</dbReference>
<dbReference type="GO" id="GO:0003723">
    <property type="term" value="F:RNA binding"/>
    <property type="evidence" value="ECO:0000318"/>
    <property type="project" value="GO_Central"/>
</dbReference>
<feature type="repeat" description="PPR" evidence="2">
    <location>
        <begin position="516"/>
        <end position="550"/>
    </location>
</feature>
<gene>
    <name evidence="3" type="ORF">RCOM_1515050</name>
</gene>
<dbReference type="FunFam" id="1.25.40.10:FF:000285">
    <property type="entry name" value="Pentatricopeptide repeat-containing protein, chloroplastic"/>
    <property type="match status" value="1"/>
</dbReference>
<accession>B9R998</accession>
<dbReference type="EMBL" id="EQ973773">
    <property type="protein sequence ID" value="EEF52175.1"/>
    <property type="molecule type" value="Genomic_DNA"/>
</dbReference>
<dbReference type="AlphaFoldDB" id="B9R998"/>
<dbReference type="NCBIfam" id="TIGR00756">
    <property type="entry name" value="PPR"/>
    <property type="match status" value="6"/>
</dbReference>
<protein>
    <submittedName>
        <fullName evidence="3">Pentatricopeptide repeat-containing protein, putative</fullName>
    </submittedName>
</protein>
<reference evidence="4" key="1">
    <citation type="journal article" date="2010" name="Nat. Biotechnol.">
        <title>Draft genome sequence of the oilseed species Ricinus communis.</title>
        <authorList>
            <person name="Chan A.P."/>
            <person name="Crabtree J."/>
            <person name="Zhao Q."/>
            <person name="Lorenzi H."/>
            <person name="Orvis J."/>
            <person name="Puiu D."/>
            <person name="Melake-Berhan A."/>
            <person name="Jones K.M."/>
            <person name="Redman J."/>
            <person name="Chen G."/>
            <person name="Cahoon E.B."/>
            <person name="Gedil M."/>
            <person name="Stanke M."/>
            <person name="Haas B.J."/>
            <person name="Wortman J.R."/>
            <person name="Fraser-Liggett C.M."/>
            <person name="Ravel J."/>
            <person name="Rabinowicz P.D."/>
        </authorList>
    </citation>
    <scope>NUCLEOTIDE SEQUENCE [LARGE SCALE GENOMIC DNA]</scope>
    <source>
        <strain evidence="4">cv. Hale</strain>
    </source>
</reference>
<dbReference type="InterPro" id="IPR046960">
    <property type="entry name" value="PPR_At4g14850-like_plant"/>
</dbReference>
<dbReference type="FunFam" id="1.25.40.10:FF:000344">
    <property type="entry name" value="Pentatricopeptide repeat-containing protein"/>
    <property type="match status" value="1"/>
</dbReference>
<feature type="repeat" description="PPR" evidence="2">
    <location>
        <begin position="617"/>
        <end position="651"/>
    </location>
</feature>
<feature type="repeat" description="PPR" evidence="2">
    <location>
        <begin position="718"/>
        <end position="752"/>
    </location>
</feature>
<evidence type="ECO:0000256" key="2">
    <source>
        <dbReference type="PROSITE-ProRule" id="PRU00708"/>
    </source>
</evidence>
<evidence type="ECO:0000256" key="1">
    <source>
        <dbReference type="ARBA" id="ARBA00022737"/>
    </source>
</evidence>
<dbReference type="PANTHER" id="PTHR47926:SF496">
    <property type="entry name" value="PENTACOTRIPEPTIDE-REPEAT REGION OF PRORP DOMAIN-CONTAINING PROTEIN"/>
    <property type="match status" value="1"/>
</dbReference>
<dbReference type="Gene3D" id="1.25.40.10">
    <property type="entry name" value="Tetratricopeptide repeat domain"/>
    <property type="match status" value="7"/>
</dbReference>
<dbReference type="InParanoid" id="B9R998"/>
<dbReference type="InterPro" id="IPR002885">
    <property type="entry name" value="PPR_rpt"/>
</dbReference>
<dbReference type="Proteomes" id="UP000008311">
    <property type="component" value="Unassembled WGS sequence"/>
</dbReference>
<dbReference type="FunCoup" id="B9R998">
    <property type="interactions" value="336"/>
</dbReference>
<evidence type="ECO:0000313" key="3">
    <source>
        <dbReference type="EMBL" id="EEF52175.1"/>
    </source>
</evidence>
<feature type="repeat" description="PPR" evidence="2">
    <location>
        <begin position="216"/>
        <end position="250"/>
    </location>
</feature>
<dbReference type="STRING" id="3988.B9R998"/>
<proteinExistence type="predicted"/>
<dbReference type="GO" id="GO:0009451">
    <property type="term" value="P:RNA modification"/>
    <property type="evidence" value="ECO:0000318"/>
    <property type="project" value="GO_Central"/>
</dbReference>
<evidence type="ECO:0000313" key="4">
    <source>
        <dbReference type="Proteomes" id="UP000008311"/>
    </source>
</evidence>
<dbReference type="InterPro" id="IPR011990">
    <property type="entry name" value="TPR-like_helical_dom_sf"/>
</dbReference>
<name>B9R998_RICCO</name>
<dbReference type="FunFam" id="1.25.40.10:FF:000073">
    <property type="entry name" value="Pentatricopeptide repeat-containing protein chloroplastic"/>
    <property type="match status" value="1"/>
</dbReference>
<dbReference type="PANTHER" id="PTHR47926">
    <property type="entry name" value="PENTATRICOPEPTIDE REPEAT-CONTAINING PROTEIN"/>
    <property type="match status" value="1"/>
</dbReference>
<feature type="repeat" description="PPR" evidence="2">
    <location>
        <begin position="115"/>
        <end position="149"/>
    </location>
</feature>
<feature type="repeat" description="PPR" evidence="2">
    <location>
        <begin position="418"/>
        <end position="452"/>
    </location>
</feature>
<dbReference type="Pfam" id="PF01535">
    <property type="entry name" value="PPR"/>
    <property type="match status" value="3"/>
</dbReference>
<sequence length="954" mass="106493">MYFLINQNLQTKIIPISFSKFISSLPIFQNSSFTKPIKYEQEEPPSFLDPFHFFTNYIKSADHTVEETKVIHTHLIKTALFNSNTVVANSLLDWYCKSGALFYALKVFDTIPNKNVISWNVIISGYNRNSLFEDSWRFFSMMHFSGFDPNDITYGCVLSACAALETPNLGEQVYSLATKNGFYSNGHVRAGMIDLLARNGRFGDALRVFYDVSCENVVCWNSIISGAVKSGEYWIALDIFYQMSRRFVVPNSFTFSSILTACASLEEVELGKGIQGWVIKCCAKDIFVGTAIVNMYAKCGDIVDAVKEFSRMPVRNVVSWTAIVSGFIKRDDSISALKFFKEMRKMKEETNKFTVTTVISACAKPHFIKEAIQIHCWILKTGYYLDPVVGAALINMYAKLHAISSSEMVFREMEGVKNPGIWTIMISSFAKNQDSQSAIDLLLKLLQQGLRPDKFCLSSVLSVIDSLYLGREIHCYILKTGFVLDLSVGSSLFTMYSKCGSIGDSYKVFEQIPVKDNISWTSMISGFTEHGHAYQAFELLRKMLTERSKPDQTTFSAILSAASSIHSLQKGKEIHGYAYRARLGDEALVGGALVNMYSKCGALESARKMFDLLAVKDQVSCSSLVSGYAQNGWLEEALLLFHEMLISNFTIDSFAVSSVLGAIAGLNRLDFGTQLHAHLVKLGLDSDVSVGSSLVTVYSKCGSIEDCWKAFNQIDDADLISWTTMIASCAQHGKGVEALKIYEQMRREGIRPDSVTFVGVLSACSHANLVEEGYFHFNSMTKDFGLEPNNLDCACRRSEAHNSTKEIVKGIHILLFWDWSAHCVHGFRWLTRAHWLASFALNSHLDFQLLDSRPDELLLTVIKRSFGKICLSNASVIWFIGCVPLFKEDGLDATDDGIFSEATLVDATCHNYAILCSFFFAYLEDVQEFHSGHCTTCRRLADIIGDISVTGGIG</sequence>